<reference evidence="1" key="1">
    <citation type="submission" date="2019-04" db="EMBL/GenBank/DDBJ databases">
        <authorList>
            <person name="Melise S."/>
            <person name="Noan J."/>
            <person name="Okalmin O."/>
        </authorList>
    </citation>
    <scope>NUCLEOTIDE SEQUENCE</scope>
    <source>
        <strain evidence="1">FN9</strain>
    </source>
</reference>
<protein>
    <submittedName>
        <fullName evidence="1">Uncharacterized protein</fullName>
    </submittedName>
</protein>
<accession>A0A4E9EFS3</accession>
<dbReference type="AlphaFoldDB" id="A0A4E9EFS3"/>
<organism evidence="1">
    <name type="scientific">Gibberella zeae</name>
    <name type="common">Wheat head blight fungus</name>
    <name type="synonym">Fusarium graminearum</name>
    <dbReference type="NCBI Taxonomy" id="5518"/>
    <lineage>
        <taxon>Eukaryota</taxon>
        <taxon>Fungi</taxon>
        <taxon>Dikarya</taxon>
        <taxon>Ascomycota</taxon>
        <taxon>Pezizomycotina</taxon>
        <taxon>Sordariomycetes</taxon>
        <taxon>Hypocreomycetidae</taxon>
        <taxon>Hypocreales</taxon>
        <taxon>Nectriaceae</taxon>
        <taxon>Fusarium</taxon>
    </lineage>
</organism>
<dbReference type="EMBL" id="CAAKMV010000153">
    <property type="protein sequence ID" value="VIO61743.1"/>
    <property type="molecule type" value="Genomic_DNA"/>
</dbReference>
<gene>
    <name evidence="1" type="ORF">FUG_LOCUS452734</name>
</gene>
<name>A0A4E9EFS3_GIBZA</name>
<evidence type="ECO:0000313" key="1">
    <source>
        <dbReference type="EMBL" id="VIO61743.1"/>
    </source>
</evidence>
<sequence length="116" mass="12521">MSFLADTYKALASIAIDLDAQANPKTVIIGSAELWVGSPVEPIHVELGHTWDISASTNCASIDIIRSKVGDKFTFGTIASLDEAARVDVESVGNDRSGHCQRNCDIETHDNQSENF</sequence>
<proteinExistence type="predicted"/>